<accession>A0A6C0GHG8</accession>
<evidence type="ECO:0000313" key="1">
    <source>
        <dbReference type="EMBL" id="QHT67397.1"/>
    </source>
</evidence>
<reference evidence="1 2" key="1">
    <citation type="submission" date="2020-01" db="EMBL/GenBank/DDBJ databases">
        <authorList>
            <person name="Kim M.K."/>
        </authorList>
    </citation>
    <scope>NUCLEOTIDE SEQUENCE [LARGE SCALE GENOMIC DNA]</scope>
    <source>
        <strain evidence="1 2">172606-1</strain>
    </source>
</reference>
<organism evidence="1 2">
    <name type="scientific">Rhodocytophaga rosea</name>
    <dbReference type="NCBI Taxonomy" id="2704465"/>
    <lineage>
        <taxon>Bacteria</taxon>
        <taxon>Pseudomonadati</taxon>
        <taxon>Bacteroidota</taxon>
        <taxon>Cytophagia</taxon>
        <taxon>Cytophagales</taxon>
        <taxon>Rhodocytophagaceae</taxon>
        <taxon>Rhodocytophaga</taxon>
    </lineage>
</organism>
<name>A0A6C0GHG8_9BACT</name>
<sequence>MIGYDTIKAHIAGNHYDEIKLKINLQYINRERHYIFTYNKSDLIFSFAHGITSIRFSIPKLIHGDNFKVAGIEEAKQALVIISGLTGLDFSQFRITRLHLTTNIHTEYSTRKFAVHLKKPSYFKGEMHLQNGFYFHTNQDIRRSARVILFYKKKEEYIRIESKFENRHQTHNSVGASIRHFLRHEPLVSEIIKESFYLNCINYFIATLGTTIRGPVRSEKDRIFKQHFSERLQDSYSQSLHILHNTS</sequence>
<dbReference type="Proteomes" id="UP000480178">
    <property type="component" value="Chromosome"/>
</dbReference>
<evidence type="ECO:0000313" key="2">
    <source>
        <dbReference type="Proteomes" id="UP000480178"/>
    </source>
</evidence>
<keyword evidence="2" id="KW-1185">Reference proteome</keyword>
<proteinExistence type="predicted"/>
<dbReference type="KEGG" id="rhoz:GXP67_12515"/>
<dbReference type="AlphaFoldDB" id="A0A6C0GHG8"/>
<protein>
    <submittedName>
        <fullName evidence="1">Uncharacterized protein</fullName>
    </submittedName>
</protein>
<dbReference type="RefSeq" id="WP_162443428.1">
    <property type="nucleotide sequence ID" value="NZ_CP048222.1"/>
</dbReference>
<dbReference type="EMBL" id="CP048222">
    <property type="protein sequence ID" value="QHT67397.1"/>
    <property type="molecule type" value="Genomic_DNA"/>
</dbReference>
<gene>
    <name evidence="1" type="ORF">GXP67_12515</name>
</gene>